<dbReference type="AlphaFoldDB" id="A0A1H6QB72"/>
<reference evidence="2 3" key="1">
    <citation type="submission" date="2016-10" db="EMBL/GenBank/DDBJ databases">
        <authorList>
            <person name="de Groot N.N."/>
        </authorList>
    </citation>
    <scope>NUCLEOTIDE SEQUENCE [LARGE SCALE GENOMIC DNA]</scope>
    <source>
        <strain evidence="2 3">DSM 26515</strain>
    </source>
</reference>
<dbReference type="Proteomes" id="UP000199420">
    <property type="component" value="Unassembled WGS sequence"/>
</dbReference>
<dbReference type="InterPro" id="IPR014057">
    <property type="entry name" value="HI1420"/>
</dbReference>
<dbReference type="SUPFAM" id="SSF47413">
    <property type="entry name" value="lambda repressor-like DNA-binding domains"/>
    <property type="match status" value="1"/>
</dbReference>
<dbReference type="OrthoDB" id="9798416at2"/>
<name>A0A1H6QB72_9GAMM</name>
<sequence>MTLQLTTFDMADHLDSEEAIAEYLSRVMADGDDDELLRALGHVAKARGMAQLAKDAGVGRESLYKALKPGASPGYAAVGKVVRALGFRMTLQPIARKAAASAKKTPKKLAKPKTPKTLAGTAAKRASAAGQ</sequence>
<dbReference type="GO" id="GO:0003677">
    <property type="term" value="F:DNA binding"/>
    <property type="evidence" value="ECO:0007669"/>
    <property type="project" value="InterPro"/>
</dbReference>
<dbReference type="InterPro" id="IPR010982">
    <property type="entry name" value="Lambda_DNA-bd_dom_sf"/>
</dbReference>
<evidence type="ECO:0000313" key="2">
    <source>
        <dbReference type="EMBL" id="SEI38064.1"/>
    </source>
</evidence>
<dbReference type="PANTHER" id="PTHR40275:SF1">
    <property type="entry name" value="SSL7038 PROTEIN"/>
    <property type="match status" value="1"/>
</dbReference>
<proteinExistence type="predicted"/>
<protein>
    <submittedName>
        <fullName evidence="2">Probable addiction module antidote protein</fullName>
    </submittedName>
</protein>
<organism evidence="2 3">
    <name type="scientific">Frateuria terrea</name>
    <dbReference type="NCBI Taxonomy" id="529704"/>
    <lineage>
        <taxon>Bacteria</taxon>
        <taxon>Pseudomonadati</taxon>
        <taxon>Pseudomonadota</taxon>
        <taxon>Gammaproteobacteria</taxon>
        <taxon>Lysobacterales</taxon>
        <taxon>Rhodanobacteraceae</taxon>
        <taxon>Frateuria</taxon>
    </lineage>
</organism>
<evidence type="ECO:0000313" key="3">
    <source>
        <dbReference type="Proteomes" id="UP000199420"/>
    </source>
</evidence>
<dbReference type="PANTHER" id="PTHR40275">
    <property type="entry name" value="SSL7038 PROTEIN"/>
    <property type="match status" value="1"/>
</dbReference>
<dbReference type="EMBL" id="FNYC01000001">
    <property type="protein sequence ID" value="SEI38064.1"/>
    <property type="molecule type" value="Genomic_DNA"/>
</dbReference>
<evidence type="ECO:0000256" key="1">
    <source>
        <dbReference type="SAM" id="MobiDB-lite"/>
    </source>
</evidence>
<gene>
    <name evidence="2" type="ORF">SAMN04487997_0325</name>
</gene>
<feature type="region of interest" description="Disordered" evidence="1">
    <location>
        <begin position="98"/>
        <end position="131"/>
    </location>
</feature>
<keyword evidence="3" id="KW-1185">Reference proteome</keyword>
<dbReference type="Pfam" id="PF21716">
    <property type="entry name" value="dnstrm_HI1420"/>
    <property type="match status" value="1"/>
</dbReference>
<feature type="compositionally biased region" description="Low complexity" evidence="1">
    <location>
        <begin position="115"/>
        <end position="131"/>
    </location>
</feature>
<feature type="compositionally biased region" description="Basic residues" evidence="1">
    <location>
        <begin position="104"/>
        <end position="114"/>
    </location>
</feature>
<accession>A0A1H6QB72</accession>
<dbReference type="NCBIfam" id="TIGR02684">
    <property type="entry name" value="dnstrm_HI1420"/>
    <property type="match status" value="1"/>
</dbReference>
<dbReference type="RefSeq" id="WP_091332708.1">
    <property type="nucleotide sequence ID" value="NZ_FNYC01000001.1"/>
</dbReference>